<dbReference type="EMBL" id="MFDD01000002">
    <property type="protein sequence ID" value="OGE41420.1"/>
    <property type="molecule type" value="Genomic_DNA"/>
</dbReference>
<accession>A0A1F5KKS5</accession>
<dbReference type="GO" id="GO:0003824">
    <property type="term" value="F:catalytic activity"/>
    <property type="evidence" value="ECO:0007669"/>
    <property type="project" value="UniProtKB-ARBA"/>
</dbReference>
<dbReference type="CDD" id="cd04692">
    <property type="entry name" value="NUDIX_Hydrolase"/>
    <property type="match status" value="1"/>
</dbReference>
<dbReference type="Gene3D" id="3.90.79.10">
    <property type="entry name" value="Nucleoside Triphosphate Pyrophosphohydrolase"/>
    <property type="match status" value="1"/>
</dbReference>
<dbReference type="Pfam" id="PF00293">
    <property type="entry name" value="NUDIX"/>
    <property type="match status" value="1"/>
</dbReference>
<dbReference type="AlphaFoldDB" id="A0A1F5KKS5"/>
<evidence type="ECO:0000313" key="3">
    <source>
        <dbReference type="Proteomes" id="UP000177328"/>
    </source>
</evidence>
<dbReference type="Proteomes" id="UP000177328">
    <property type="component" value="Unassembled WGS sequence"/>
</dbReference>
<sequence length="167" mass="19506">MSIVNEKNKVISRATRKEVYAKGLLHRAVNVVLKNSHGQIYLQQRSKDKQAFPLYWDISCSEHLKPGETYTEAAKRGLKEELGIEAKVKRIKPQHRQRSEYKQGQETIIENELVETYEAIYNGKLSFDPREVAAGNFFSKQDILKMLSKNQFTPWFIEEWEDMVKTV</sequence>
<dbReference type="InterPro" id="IPR000086">
    <property type="entry name" value="NUDIX_hydrolase_dom"/>
</dbReference>
<dbReference type="InterPro" id="IPR015797">
    <property type="entry name" value="NUDIX_hydrolase-like_dom_sf"/>
</dbReference>
<evidence type="ECO:0000259" key="1">
    <source>
        <dbReference type="PROSITE" id="PS51462"/>
    </source>
</evidence>
<proteinExistence type="predicted"/>
<organism evidence="2 3">
    <name type="scientific">Candidatus Daviesbacteria bacterium RIFCSPHIGHO2_02_FULL_43_12</name>
    <dbReference type="NCBI Taxonomy" id="1797776"/>
    <lineage>
        <taxon>Bacteria</taxon>
        <taxon>Candidatus Daviesiibacteriota</taxon>
    </lineage>
</organism>
<dbReference type="SUPFAM" id="SSF55811">
    <property type="entry name" value="Nudix"/>
    <property type="match status" value="1"/>
</dbReference>
<protein>
    <recommendedName>
        <fullName evidence="1">Nudix hydrolase domain-containing protein</fullName>
    </recommendedName>
</protein>
<evidence type="ECO:0000313" key="2">
    <source>
        <dbReference type="EMBL" id="OGE41420.1"/>
    </source>
</evidence>
<dbReference type="PROSITE" id="PS51462">
    <property type="entry name" value="NUDIX"/>
    <property type="match status" value="1"/>
</dbReference>
<dbReference type="PANTHER" id="PTHR10885">
    <property type="entry name" value="ISOPENTENYL-DIPHOSPHATE DELTA-ISOMERASE"/>
    <property type="match status" value="1"/>
</dbReference>
<reference evidence="2 3" key="1">
    <citation type="journal article" date="2016" name="Nat. Commun.">
        <title>Thousands of microbial genomes shed light on interconnected biogeochemical processes in an aquifer system.</title>
        <authorList>
            <person name="Anantharaman K."/>
            <person name="Brown C.T."/>
            <person name="Hug L.A."/>
            <person name="Sharon I."/>
            <person name="Castelle C.J."/>
            <person name="Probst A.J."/>
            <person name="Thomas B.C."/>
            <person name="Singh A."/>
            <person name="Wilkins M.J."/>
            <person name="Karaoz U."/>
            <person name="Brodie E.L."/>
            <person name="Williams K.H."/>
            <person name="Hubbard S.S."/>
            <person name="Banfield J.F."/>
        </authorList>
    </citation>
    <scope>NUCLEOTIDE SEQUENCE [LARGE SCALE GENOMIC DNA]</scope>
</reference>
<comment type="caution">
    <text evidence="2">The sequence shown here is derived from an EMBL/GenBank/DDBJ whole genome shotgun (WGS) entry which is preliminary data.</text>
</comment>
<feature type="domain" description="Nudix hydrolase" evidence="1">
    <location>
        <begin position="24"/>
        <end position="163"/>
    </location>
</feature>
<gene>
    <name evidence="2" type="ORF">A3D25_00910</name>
</gene>
<dbReference type="PANTHER" id="PTHR10885:SF0">
    <property type="entry name" value="ISOPENTENYL-DIPHOSPHATE DELTA-ISOMERASE"/>
    <property type="match status" value="1"/>
</dbReference>
<name>A0A1F5KKS5_9BACT</name>